<gene>
    <name evidence="3" type="ORF">H261_01971</name>
</gene>
<dbReference type="EMBL" id="AONQ01000003">
    <property type="protein sequence ID" value="EME71660.1"/>
    <property type="molecule type" value="Genomic_DNA"/>
</dbReference>
<evidence type="ECO:0000313" key="3">
    <source>
        <dbReference type="EMBL" id="EME71660.1"/>
    </source>
</evidence>
<evidence type="ECO:0000259" key="2">
    <source>
        <dbReference type="Pfam" id="PF14021"/>
    </source>
</evidence>
<evidence type="ECO:0000313" key="4">
    <source>
        <dbReference type="Proteomes" id="UP000011744"/>
    </source>
</evidence>
<feature type="domain" description="TNT" evidence="2">
    <location>
        <begin position="60"/>
        <end position="143"/>
    </location>
</feature>
<dbReference type="GO" id="GO:0050135">
    <property type="term" value="F:NADP+ nucleosidase activity"/>
    <property type="evidence" value="ECO:0007669"/>
    <property type="project" value="InterPro"/>
</dbReference>
<protein>
    <recommendedName>
        <fullName evidence="2">TNT domain-containing protein</fullName>
    </recommendedName>
</protein>
<dbReference type="PANTHER" id="PTHR42059">
    <property type="entry name" value="TNT DOMAIN-CONTAINING PROTEIN"/>
    <property type="match status" value="1"/>
</dbReference>
<dbReference type="PANTHER" id="PTHR42059:SF1">
    <property type="entry name" value="TNT DOMAIN-CONTAINING PROTEIN"/>
    <property type="match status" value="1"/>
</dbReference>
<dbReference type="AlphaFoldDB" id="M2ZB72"/>
<accession>M2ZB72</accession>
<sequence length="153" mass="16231">MLTAVVLAGLGLPLAGGPAMAGCSVADIRPDISSRWKDGRGNLRWPVHEWSTEISTTVVLPPGMVIDRFGCETGTRFNPQGTAFSTRALPYDCVSAAYFSYRVVKPLVAWSGRTPAWFDQKGGALQFRTTATAAQLLAEGAIEVAEAGRPSCG</sequence>
<keyword evidence="4" id="KW-1185">Reference proteome</keyword>
<dbReference type="PATRIC" id="fig|1244869.3.peg.389"/>
<dbReference type="InterPro" id="IPR053024">
    <property type="entry name" value="Fungal_surface_NADase"/>
</dbReference>
<comment type="caution">
    <text evidence="3">The sequence shown here is derived from an EMBL/GenBank/DDBJ whole genome shotgun (WGS) entry which is preliminary data.</text>
</comment>
<name>M2ZB72_9PROT</name>
<feature type="chain" id="PRO_5004030549" description="TNT domain-containing protein" evidence="1">
    <location>
        <begin position="22"/>
        <end position="153"/>
    </location>
</feature>
<keyword evidence="1" id="KW-0732">Signal</keyword>
<dbReference type="eggNOG" id="COG3209">
    <property type="taxonomic scope" value="Bacteria"/>
</dbReference>
<feature type="signal peptide" evidence="1">
    <location>
        <begin position="1"/>
        <end position="21"/>
    </location>
</feature>
<evidence type="ECO:0000256" key="1">
    <source>
        <dbReference type="SAM" id="SignalP"/>
    </source>
</evidence>
<proteinExistence type="predicted"/>
<dbReference type="InterPro" id="IPR025331">
    <property type="entry name" value="TNT"/>
</dbReference>
<reference evidence="3 4" key="1">
    <citation type="journal article" date="2014" name="Genome Announc.">
        <title>Draft Genome Sequence of Magnetospirillum sp. Strain SO-1, a Freshwater Magnetotactic Bacterium Isolated from the Ol'khovka River, Russia.</title>
        <authorList>
            <person name="Grouzdev D.S."/>
            <person name="Dziuba M.V."/>
            <person name="Sukhacheva M.S."/>
            <person name="Mardanov A.V."/>
            <person name="Beletskiy A.V."/>
            <person name="Kuznetsov B.B."/>
            <person name="Skryabin K.G."/>
        </authorList>
    </citation>
    <scope>NUCLEOTIDE SEQUENCE [LARGE SCALE GENOMIC DNA]</scope>
    <source>
        <strain evidence="3 4">SO-1</strain>
    </source>
</reference>
<dbReference type="STRING" id="1244869.H261_01971"/>
<dbReference type="Pfam" id="PF14021">
    <property type="entry name" value="TNT"/>
    <property type="match status" value="1"/>
</dbReference>
<dbReference type="Proteomes" id="UP000011744">
    <property type="component" value="Unassembled WGS sequence"/>
</dbReference>
<organism evidence="3 4">
    <name type="scientific">Paramagnetospirillum caucaseum</name>
    <dbReference type="NCBI Taxonomy" id="1244869"/>
    <lineage>
        <taxon>Bacteria</taxon>
        <taxon>Pseudomonadati</taxon>
        <taxon>Pseudomonadota</taxon>
        <taxon>Alphaproteobacteria</taxon>
        <taxon>Rhodospirillales</taxon>
        <taxon>Magnetospirillaceae</taxon>
        <taxon>Paramagnetospirillum</taxon>
    </lineage>
</organism>